<sequence>MKMKLNKSFPVTGCQKLIKVDNERKLRTFYEKHMATEVSIASLSEEWKGYVVQISSGNDKQGFPMKQGVLTHGRVCLLLRLRGVAFHCSGWLHKKVPLRSEPEQLRLQNGKGNQEITGSVHRHQANNLKCQVKESQDSYGCFTCMYVCVPHECSAYGPQKTPSNPLVLELKMVALINLLGVSPGTPSNSYGTKDLLRRQKAAPTAAPLLRGGAYYENTASEPYGQPMS</sequence>
<proteinExistence type="inferred from homology"/>
<reference evidence="7" key="1">
    <citation type="journal article" date="2013" name="Nat. Biotechnol.">
        <title>Chinese hamster genome sequenced from sorted chromosomes.</title>
        <authorList>
            <person name="Brinkrolf K."/>
            <person name="Rupp O."/>
            <person name="Laux H."/>
            <person name="Kollin F."/>
            <person name="Ernst W."/>
            <person name="Linke B."/>
            <person name="Kofler R."/>
            <person name="Romand S."/>
            <person name="Hesse F."/>
            <person name="Budach W.E."/>
            <person name="Galosy S."/>
            <person name="Muller D."/>
            <person name="Noll T."/>
            <person name="Wienberg J."/>
            <person name="Jostock T."/>
            <person name="Leonard M."/>
            <person name="Grillari J."/>
            <person name="Tauch A."/>
            <person name="Goesmann A."/>
            <person name="Helk B."/>
            <person name="Mott J.E."/>
            <person name="Puhler A."/>
            <person name="Borth N."/>
        </authorList>
    </citation>
    <scope>NUCLEOTIDE SEQUENCE [LARGE SCALE GENOMIC DNA]</scope>
    <source>
        <strain evidence="7">17A/GY</strain>
    </source>
</reference>
<dbReference type="InterPro" id="IPR001377">
    <property type="entry name" value="Ribosomal_eS6"/>
</dbReference>
<dbReference type="Proteomes" id="UP000030759">
    <property type="component" value="Unassembled WGS sequence"/>
</dbReference>
<evidence type="ECO:0000313" key="6">
    <source>
        <dbReference type="EMBL" id="ERE64157.1"/>
    </source>
</evidence>
<dbReference type="GO" id="GO:1990904">
    <property type="term" value="C:ribonucleoprotein complex"/>
    <property type="evidence" value="ECO:0007669"/>
    <property type="project" value="UniProtKB-KW"/>
</dbReference>
<evidence type="ECO:0000256" key="3">
    <source>
        <dbReference type="ARBA" id="ARBA00023274"/>
    </source>
</evidence>
<dbReference type="GO" id="GO:0003735">
    <property type="term" value="F:structural constituent of ribosome"/>
    <property type="evidence" value="ECO:0007669"/>
    <property type="project" value="InterPro"/>
</dbReference>
<evidence type="ECO:0000256" key="5">
    <source>
        <dbReference type="ARBA" id="ARBA00035403"/>
    </source>
</evidence>
<dbReference type="GO" id="GO:0006412">
    <property type="term" value="P:translation"/>
    <property type="evidence" value="ECO:0007669"/>
    <property type="project" value="InterPro"/>
</dbReference>
<evidence type="ECO:0000256" key="4">
    <source>
        <dbReference type="ARBA" id="ARBA00035278"/>
    </source>
</evidence>
<dbReference type="AlphaFoldDB" id="A0A061HWU9"/>
<comment type="similarity">
    <text evidence="1">Belongs to the eukaryotic ribosomal protein eS6 family.</text>
</comment>
<dbReference type="PANTHER" id="PTHR11502">
    <property type="entry name" value="40S RIBOSOMAL PROTEIN S6"/>
    <property type="match status" value="1"/>
</dbReference>
<keyword evidence="3" id="KW-0687">Ribonucleoprotein</keyword>
<gene>
    <name evidence="6" type="ORF">H671_xg20592</name>
</gene>
<dbReference type="GO" id="GO:0005840">
    <property type="term" value="C:ribosome"/>
    <property type="evidence" value="ECO:0007669"/>
    <property type="project" value="UniProtKB-KW"/>
</dbReference>
<evidence type="ECO:0000256" key="2">
    <source>
        <dbReference type="ARBA" id="ARBA00022980"/>
    </source>
</evidence>
<dbReference type="EMBL" id="KE685873">
    <property type="protein sequence ID" value="ERE64157.1"/>
    <property type="molecule type" value="Genomic_DNA"/>
</dbReference>
<dbReference type="Pfam" id="PF01092">
    <property type="entry name" value="Ribosomal_S6e"/>
    <property type="match status" value="1"/>
</dbReference>
<accession>A0A061HWU9</accession>
<keyword evidence="2 6" id="KW-0689">Ribosomal protein</keyword>
<protein>
    <recommendedName>
        <fullName evidence="4">Small ribosomal subunit protein eS6</fullName>
    </recommendedName>
    <alternativeName>
        <fullName evidence="5">40S ribosomal protein S6</fullName>
    </alternativeName>
</protein>
<dbReference type="SMART" id="SM01405">
    <property type="entry name" value="Ribosomal_S6e"/>
    <property type="match status" value="1"/>
</dbReference>
<evidence type="ECO:0000313" key="7">
    <source>
        <dbReference type="Proteomes" id="UP000030759"/>
    </source>
</evidence>
<evidence type="ECO:0000256" key="1">
    <source>
        <dbReference type="ARBA" id="ARBA00009312"/>
    </source>
</evidence>
<organism evidence="6 7">
    <name type="scientific">Cricetulus griseus</name>
    <name type="common">Chinese hamster</name>
    <name type="synonym">Cricetulus barabensis griseus</name>
    <dbReference type="NCBI Taxonomy" id="10029"/>
    <lineage>
        <taxon>Eukaryota</taxon>
        <taxon>Metazoa</taxon>
        <taxon>Chordata</taxon>
        <taxon>Craniata</taxon>
        <taxon>Vertebrata</taxon>
        <taxon>Euteleostomi</taxon>
        <taxon>Mammalia</taxon>
        <taxon>Eutheria</taxon>
        <taxon>Euarchontoglires</taxon>
        <taxon>Glires</taxon>
        <taxon>Rodentia</taxon>
        <taxon>Myomorpha</taxon>
        <taxon>Muroidea</taxon>
        <taxon>Cricetidae</taxon>
        <taxon>Cricetinae</taxon>
        <taxon>Cricetulus</taxon>
    </lineage>
</organism>
<name>A0A061HWU9_CRIGR</name>